<sequence length="221" mass="25953">MMTEADSPELTVYYPQNFCKFIGCTTFTNDHRWFALAKPSDARAVLQKTFKTTKACQAYIDELHDQFLKGGTLSEPEGCVLYFWDARGRLVDIVKTKFPEYLAVNNPKKHPKKYQETLANSLLCQRFQKVRNLKKELMTSVLKKAIHEFLKKDTKTRKEFALYVEENKHKILEFQAQLDELSLKTRIKARNIRHEIFLHYPCIQKTIANIFRPLDEIADDE</sequence>
<gene>
    <name evidence="1" type="primary">AVEN_194363_1</name>
    <name evidence="1" type="ORF">TNCV_3651871</name>
</gene>
<keyword evidence="2" id="KW-1185">Reference proteome</keyword>
<accession>A0A8X6S814</accession>
<proteinExistence type="predicted"/>
<reference evidence="1" key="1">
    <citation type="submission" date="2020-08" db="EMBL/GenBank/DDBJ databases">
        <title>Multicomponent nature underlies the extraordinary mechanical properties of spider dragline silk.</title>
        <authorList>
            <person name="Kono N."/>
            <person name="Nakamura H."/>
            <person name="Mori M."/>
            <person name="Yoshida Y."/>
            <person name="Ohtoshi R."/>
            <person name="Malay A.D."/>
            <person name="Moran D.A.P."/>
            <person name="Tomita M."/>
            <person name="Numata K."/>
            <person name="Arakawa K."/>
        </authorList>
    </citation>
    <scope>NUCLEOTIDE SEQUENCE</scope>
</reference>
<name>A0A8X6S814_TRICX</name>
<evidence type="ECO:0000313" key="2">
    <source>
        <dbReference type="Proteomes" id="UP000887159"/>
    </source>
</evidence>
<dbReference type="Proteomes" id="UP000887159">
    <property type="component" value="Unassembled WGS sequence"/>
</dbReference>
<dbReference type="EMBL" id="BMAU01021259">
    <property type="protein sequence ID" value="GFY06400.1"/>
    <property type="molecule type" value="Genomic_DNA"/>
</dbReference>
<organism evidence="1 2">
    <name type="scientific">Trichonephila clavipes</name>
    <name type="common">Golden silk orbweaver</name>
    <name type="synonym">Nephila clavipes</name>
    <dbReference type="NCBI Taxonomy" id="2585209"/>
    <lineage>
        <taxon>Eukaryota</taxon>
        <taxon>Metazoa</taxon>
        <taxon>Ecdysozoa</taxon>
        <taxon>Arthropoda</taxon>
        <taxon>Chelicerata</taxon>
        <taxon>Arachnida</taxon>
        <taxon>Araneae</taxon>
        <taxon>Araneomorphae</taxon>
        <taxon>Entelegynae</taxon>
        <taxon>Araneoidea</taxon>
        <taxon>Nephilidae</taxon>
        <taxon>Trichonephila</taxon>
    </lineage>
</organism>
<evidence type="ECO:0000313" key="1">
    <source>
        <dbReference type="EMBL" id="GFY06400.1"/>
    </source>
</evidence>
<comment type="caution">
    <text evidence="1">The sequence shown here is derived from an EMBL/GenBank/DDBJ whole genome shotgun (WGS) entry which is preliminary data.</text>
</comment>
<dbReference type="AlphaFoldDB" id="A0A8X6S814"/>
<protein>
    <submittedName>
        <fullName evidence="1">Uncharacterized protein</fullName>
    </submittedName>
</protein>